<dbReference type="GO" id="GO:0005509">
    <property type="term" value="F:calcium ion binding"/>
    <property type="evidence" value="ECO:0007669"/>
    <property type="project" value="InterPro"/>
</dbReference>
<dbReference type="InterPro" id="IPR052266">
    <property type="entry name" value="Miro-EF-hand_domain"/>
</dbReference>
<dbReference type="GO" id="GO:1903569">
    <property type="term" value="P:positive regulation of protein localization to ciliary membrane"/>
    <property type="evidence" value="ECO:0007669"/>
    <property type="project" value="TreeGrafter"/>
</dbReference>
<feature type="region of interest" description="Disordered" evidence="6">
    <location>
        <begin position="51"/>
        <end position="71"/>
    </location>
</feature>
<dbReference type="SUPFAM" id="SSF47473">
    <property type="entry name" value="EF-hand"/>
    <property type="match status" value="1"/>
</dbReference>
<proteinExistence type="predicted"/>
<dbReference type="GO" id="GO:0098797">
    <property type="term" value="C:plasma membrane protein complex"/>
    <property type="evidence" value="ECO:0007669"/>
    <property type="project" value="TreeGrafter"/>
</dbReference>
<evidence type="ECO:0000256" key="6">
    <source>
        <dbReference type="SAM" id="MobiDB-lite"/>
    </source>
</evidence>
<dbReference type="Proteomes" id="UP000887569">
    <property type="component" value="Unplaced"/>
</dbReference>
<dbReference type="PROSITE" id="PS50222">
    <property type="entry name" value="EF_HAND_2"/>
    <property type="match status" value="1"/>
</dbReference>
<evidence type="ECO:0000256" key="1">
    <source>
        <dbReference type="ARBA" id="ARBA00004370"/>
    </source>
</evidence>
<name>A0A915AC87_PARUN</name>
<sequence>MKVYNEEKLTKVDEEIDLRTVVDDIETVRMKLTEFVMSGFDDYETEGRRRLHEERLSSRKSASSTSEDVPPIVEDDAEAISQHSQFNFQVRRRAFLLMANDEKRTLEYRFTLVKAEKVVIELELLISNDQPGERTYINDVFVVLSDINNEQVIAVTKKVTNKKYFTEECILQPGQYSLTFHTCGCIPDAKETDQKRVQLIDENGKLSKPFRVTLMNIFDMFDFDENGTLNRAEFDVFNVVGSDEHVSDQEWSVLLDNFQSRNGELTMSSLIALHQVEAKNNSDLEEIWISLKCIGYNSQLLLDMNCPCAFTIRSQEEINLQTVDFRVFSAEEEQMLNDYFWDTGTDYYVNDDLNIRLWKSEYFAACIAGSMVELIPYLSNGHTHHLTPKNLSKSKGTVWLRKKPG</sequence>
<dbReference type="PROSITE" id="PS00018">
    <property type="entry name" value="EF_HAND_1"/>
    <property type="match status" value="1"/>
</dbReference>
<protein>
    <submittedName>
        <fullName evidence="9">EF-hand domain-containing protein</fullName>
    </submittedName>
</protein>
<evidence type="ECO:0000313" key="9">
    <source>
        <dbReference type="WBParaSite" id="PgR004_g022_t01"/>
    </source>
</evidence>
<feature type="domain" description="EF-hand" evidence="7">
    <location>
        <begin position="209"/>
        <end position="244"/>
    </location>
</feature>
<accession>A0A915AC87</accession>
<dbReference type="GO" id="GO:0060170">
    <property type="term" value="C:ciliary membrane"/>
    <property type="evidence" value="ECO:0007669"/>
    <property type="project" value="TreeGrafter"/>
</dbReference>
<reference evidence="9" key="1">
    <citation type="submission" date="2022-11" db="UniProtKB">
        <authorList>
            <consortium name="WormBaseParasite"/>
        </authorList>
    </citation>
    <scope>IDENTIFICATION</scope>
</reference>
<evidence type="ECO:0000256" key="4">
    <source>
        <dbReference type="ARBA" id="ARBA00022837"/>
    </source>
</evidence>
<organism evidence="8 9">
    <name type="scientific">Parascaris univalens</name>
    <name type="common">Nematode worm</name>
    <dbReference type="NCBI Taxonomy" id="6257"/>
    <lineage>
        <taxon>Eukaryota</taxon>
        <taxon>Metazoa</taxon>
        <taxon>Ecdysozoa</taxon>
        <taxon>Nematoda</taxon>
        <taxon>Chromadorea</taxon>
        <taxon>Rhabditida</taxon>
        <taxon>Spirurina</taxon>
        <taxon>Ascaridomorpha</taxon>
        <taxon>Ascaridoidea</taxon>
        <taxon>Ascarididae</taxon>
        <taxon>Parascaris</taxon>
    </lineage>
</organism>
<evidence type="ECO:0000256" key="3">
    <source>
        <dbReference type="ARBA" id="ARBA00022737"/>
    </source>
</evidence>
<keyword evidence="3" id="KW-0677">Repeat</keyword>
<evidence type="ECO:0000259" key="7">
    <source>
        <dbReference type="PROSITE" id="PS50222"/>
    </source>
</evidence>
<dbReference type="WBParaSite" id="PgR004_g022_t01">
    <property type="protein sequence ID" value="PgR004_g022_t01"/>
    <property type="gene ID" value="PgR004_g022"/>
</dbReference>
<evidence type="ECO:0000313" key="8">
    <source>
        <dbReference type="Proteomes" id="UP000887569"/>
    </source>
</evidence>
<dbReference type="InterPro" id="IPR002048">
    <property type="entry name" value="EF_hand_dom"/>
</dbReference>
<keyword evidence="8" id="KW-1185">Reference proteome</keyword>
<comment type="subcellular location">
    <subcellularLocation>
        <location evidence="1">Membrane</location>
    </subcellularLocation>
</comment>
<keyword evidence="5" id="KW-0472">Membrane</keyword>
<dbReference type="AlphaFoldDB" id="A0A915AC87"/>
<dbReference type="Gene3D" id="1.10.238.10">
    <property type="entry name" value="EF-hand"/>
    <property type="match status" value="1"/>
</dbReference>
<dbReference type="PANTHER" id="PTHR46819:SF1">
    <property type="entry name" value="EF-HAND CALCIUM-BINDING DOMAIN-CONTAINING PROTEIN 7"/>
    <property type="match status" value="1"/>
</dbReference>
<evidence type="ECO:0000256" key="5">
    <source>
        <dbReference type="ARBA" id="ARBA00023136"/>
    </source>
</evidence>
<evidence type="ECO:0000256" key="2">
    <source>
        <dbReference type="ARBA" id="ARBA00022723"/>
    </source>
</evidence>
<dbReference type="PANTHER" id="PTHR46819">
    <property type="entry name" value="EF-HAND CALCIUM-BINDING DOMAIN-CONTAINING PROTEIN 7"/>
    <property type="match status" value="1"/>
</dbReference>
<dbReference type="InterPro" id="IPR011992">
    <property type="entry name" value="EF-hand-dom_pair"/>
</dbReference>
<dbReference type="InterPro" id="IPR018247">
    <property type="entry name" value="EF_Hand_1_Ca_BS"/>
</dbReference>
<keyword evidence="2" id="KW-0479">Metal-binding</keyword>
<keyword evidence="4" id="KW-0106">Calcium</keyword>